<name>A0ABR0S713_9HYPO</name>
<feature type="transmembrane region" description="Helical" evidence="7">
    <location>
        <begin position="366"/>
        <end position="389"/>
    </location>
</feature>
<feature type="transmembrane region" description="Helical" evidence="7">
    <location>
        <begin position="553"/>
        <end position="578"/>
    </location>
</feature>
<organism evidence="8 9">
    <name type="scientific">Cladobotryum mycophilum</name>
    <dbReference type="NCBI Taxonomy" id="491253"/>
    <lineage>
        <taxon>Eukaryota</taxon>
        <taxon>Fungi</taxon>
        <taxon>Dikarya</taxon>
        <taxon>Ascomycota</taxon>
        <taxon>Pezizomycotina</taxon>
        <taxon>Sordariomycetes</taxon>
        <taxon>Hypocreomycetidae</taxon>
        <taxon>Hypocreales</taxon>
        <taxon>Hypocreaceae</taxon>
        <taxon>Cladobotryum</taxon>
    </lineage>
</organism>
<accession>A0ABR0S713</accession>
<keyword evidence="9" id="KW-1185">Reference proteome</keyword>
<proteinExistence type="inferred from homology"/>
<sequence length="608" mass="65959">MDCERAKDGDDLTRPPSVHSFKSALKSLSLPSMPPTMPLPPLPTKKDFMSTTTLVSSRPGTSTPRKISFGSLTIQPNKPIKYGTGKYAEVELVPQPSDDLQDPLNWQQWKKELNLLSLLIMVGLIGAMKTVFISTSGDMASHYDVSYTYIAALTAVPLMTSTLTGLISSMSAKLWGKRPVYLLSAVLVFVGSVWNMTAGNNYRSCMGARVMQGLGWGAFDTLLMESIQDTYFEHERNVRVSIYNVFSIAITWGSPVIGGAISHSAGSFTVQYRIISAFFIIAFPLLALGAPETAFDRARAAIATTPASGFVLSTNWEPHPEPEEFKFSKESIVGYLNEMKPWSFRGDMSLSTCVQAPRALAAPTTILVFLLTFIPYVALWSLASSLGMLLTPSPVNLRSSLMGTLMVGPWLLPTFVVLGLYFYRSIRSKFTCLVSFLTIAGGTMLAFVGLLAFGLGFQSYLQHGKAALIPEAAHEIDLPVISLQLGLLAAGAFAIDATTRPLLARSASFTASSMAVAQRSIGDMHSGVIILRNLAAGGLILAMPHIVSAVDGLKYLVVALGVAQVVLSLIIIVLWRFYDECIWKVDGKVMGLVDLRLLKLCGSFFETD</sequence>
<comment type="caution">
    <text evidence="8">The sequence shown here is derived from an EMBL/GenBank/DDBJ whole genome shotgun (WGS) entry which is preliminary data.</text>
</comment>
<feature type="region of interest" description="Disordered" evidence="6">
    <location>
        <begin position="26"/>
        <end position="45"/>
    </location>
</feature>
<keyword evidence="3 7" id="KW-0812">Transmembrane</keyword>
<evidence type="ECO:0000256" key="3">
    <source>
        <dbReference type="ARBA" id="ARBA00022692"/>
    </source>
</evidence>
<dbReference type="Pfam" id="PF07690">
    <property type="entry name" value="MFS_1"/>
    <property type="match status" value="1"/>
</dbReference>
<evidence type="ECO:0000313" key="8">
    <source>
        <dbReference type="EMBL" id="KAK5987952.1"/>
    </source>
</evidence>
<feature type="transmembrane region" description="Helical" evidence="7">
    <location>
        <begin position="115"/>
        <end position="135"/>
    </location>
</feature>
<evidence type="ECO:0000256" key="1">
    <source>
        <dbReference type="ARBA" id="ARBA00004141"/>
    </source>
</evidence>
<reference evidence="8 9" key="1">
    <citation type="submission" date="2024-01" db="EMBL/GenBank/DDBJ databases">
        <title>Complete genome of Cladobotryum mycophilum ATHUM6906.</title>
        <authorList>
            <person name="Christinaki A.C."/>
            <person name="Myridakis A.I."/>
            <person name="Kouvelis V.N."/>
        </authorList>
    </citation>
    <scope>NUCLEOTIDE SEQUENCE [LARGE SCALE GENOMIC DNA]</scope>
    <source>
        <strain evidence="8 9">ATHUM6906</strain>
    </source>
</reference>
<dbReference type="SUPFAM" id="SSF103473">
    <property type="entry name" value="MFS general substrate transporter"/>
    <property type="match status" value="1"/>
</dbReference>
<comment type="subcellular location">
    <subcellularLocation>
        <location evidence="1">Membrane</location>
        <topology evidence="1">Multi-pass membrane protein</topology>
    </subcellularLocation>
</comment>
<evidence type="ECO:0000256" key="5">
    <source>
        <dbReference type="ARBA" id="ARBA00023136"/>
    </source>
</evidence>
<evidence type="ECO:0000256" key="7">
    <source>
        <dbReference type="SAM" id="Phobius"/>
    </source>
</evidence>
<dbReference type="InterPro" id="IPR011701">
    <property type="entry name" value="MFS"/>
</dbReference>
<protein>
    <submittedName>
        <fullName evidence="8">MFS-type transporter</fullName>
    </submittedName>
</protein>
<feature type="transmembrane region" description="Helical" evidence="7">
    <location>
        <begin position="476"/>
        <end position="495"/>
    </location>
</feature>
<evidence type="ECO:0000256" key="6">
    <source>
        <dbReference type="SAM" id="MobiDB-lite"/>
    </source>
</evidence>
<keyword evidence="4 7" id="KW-1133">Transmembrane helix</keyword>
<evidence type="ECO:0000256" key="4">
    <source>
        <dbReference type="ARBA" id="ARBA00022989"/>
    </source>
</evidence>
<feature type="transmembrane region" description="Helical" evidence="7">
    <location>
        <begin position="529"/>
        <end position="547"/>
    </location>
</feature>
<dbReference type="Proteomes" id="UP001338125">
    <property type="component" value="Unassembled WGS sequence"/>
</dbReference>
<feature type="transmembrane region" description="Helical" evidence="7">
    <location>
        <begin position="147"/>
        <end position="168"/>
    </location>
</feature>
<comment type="similarity">
    <text evidence="2">Belongs to the major facilitator superfamily.</text>
</comment>
<evidence type="ECO:0000313" key="9">
    <source>
        <dbReference type="Proteomes" id="UP001338125"/>
    </source>
</evidence>
<dbReference type="Gene3D" id="1.20.1250.20">
    <property type="entry name" value="MFS general substrate transporter like domains"/>
    <property type="match status" value="1"/>
</dbReference>
<feature type="transmembrane region" description="Helical" evidence="7">
    <location>
        <begin position="270"/>
        <end position="290"/>
    </location>
</feature>
<feature type="transmembrane region" description="Helical" evidence="7">
    <location>
        <begin position="430"/>
        <end position="456"/>
    </location>
</feature>
<gene>
    <name evidence="8" type="ORF">PT974_12088</name>
</gene>
<feature type="transmembrane region" description="Helical" evidence="7">
    <location>
        <begin position="180"/>
        <end position="197"/>
    </location>
</feature>
<dbReference type="PANTHER" id="PTHR23502:SF68">
    <property type="entry name" value="MULTIDRUG TRANSPORTER, PUTATIVE (AFU_ORTHOLOGUE AFUA_3G01120)-RELATED"/>
    <property type="match status" value="1"/>
</dbReference>
<dbReference type="PANTHER" id="PTHR23502">
    <property type="entry name" value="MAJOR FACILITATOR SUPERFAMILY"/>
    <property type="match status" value="1"/>
</dbReference>
<dbReference type="InterPro" id="IPR036259">
    <property type="entry name" value="MFS_trans_sf"/>
</dbReference>
<feature type="transmembrane region" description="Helical" evidence="7">
    <location>
        <begin position="401"/>
        <end position="423"/>
    </location>
</feature>
<evidence type="ECO:0000256" key="2">
    <source>
        <dbReference type="ARBA" id="ARBA00008335"/>
    </source>
</evidence>
<keyword evidence="5 7" id="KW-0472">Membrane</keyword>
<feature type="compositionally biased region" description="Pro residues" evidence="6">
    <location>
        <begin position="32"/>
        <end position="43"/>
    </location>
</feature>
<dbReference type="EMBL" id="JAVFKD010000016">
    <property type="protein sequence ID" value="KAK5987952.1"/>
    <property type="molecule type" value="Genomic_DNA"/>
</dbReference>